<evidence type="ECO:0000256" key="1">
    <source>
        <dbReference type="ARBA" id="ARBA00009981"/>
    </source>
</evidence>
<dbReference type="InterPro" id="IPR036165">
    <property type="entry name" value="YefM-like_sf"/>
</dbReference>
<evidence type="ECO:0000313" key="2">
    <source>
        <dbReference type="EMBL" id="MPM09192.1"/>
    </source>
</evidence>
<evidence type="ECO:0008006" key="3">
    <source>
        <dbReference type="Google" id="ProtNLM"/>
    </source>
</evidence>
<comment type="similarity">
    <text evidence="1">Belongs to the phD/YefM antitoxin family.</text>
</comment>
<gene>
    <name evidence="2" type="ORF">SDC9_55508</name>
</gene>
<accession>A0A644WZB7</accession>
<reference evidence="2" key="1">
    <citation type="submission" date="2019-08" db="EMBL/GenBank/DDBJ databases">
        <authorList>
            <person name="Kucharzyk K."/>
            <person name="Murdoch R.W."/>
            <person name="Higgins S."/>
            <person name="Loffler F."/>
        </authorList>
    </citation>
    <scope>NUCLEOTIDE SEQUENCE</scope>
</reference>
<protein>
    <recommendedName>
        <fullName evidence="3">Antitoxin</fullName>
    </recommendedName>
</protein>
<dbReference type="SUPFAM" id="SSF143120">
    <property type="entry name" value="YefM-like"/>
    <property type="match status" value="1"/>
</dbReference>
<sequence length="74" mass="8209">MKEGLKVPDKKPIEPMEHHNIGDFLKGQSSKILTAIADGDKTAFVLKNGKPIVVVMSNERYARLLKAGIDINDY</sequence>
<comment type="caution">
    <text evidence="2">The sequence shown here is derived from an EMBL/GenBank/DDBJ whole genome shotgun (WGS) entry which is preliminary data.</text>
</comment>
<organism evidence="2">
    <name type="scientific">bioreactor metagenome</name>
    <dbReference type="NCBI Taxonomy" id="1076179"/>
    <lineage>
        <taxon>unclassified sequences</taxon>
        <taxon>metagenomes</taxon>
        <taxon>ecological metagenomes</taxon>
    </lineage>
</organism>
<dbReference type="AlphaFoldDB" id="A0A644WZB7"/>
<proteinExistence type="inferred from homology"/>
<name>A0A644WZB7_9ZZZZ</name>
<dbReference type="EMBL" id="VSSQ01001540">
    <property type="protein sequence ID" value="MPM09192.1"/>
    <property type="molecule type" value="Genomic_DNA"/>
</dbReference>